<organism evidence="15 16">
    <name type="scientific">Luteibacter yeojuensis</name>
    <dbReference type="NCBI Taxonomy" id="345309"/>
    <lineage>
        <taxon>Bacteria</taxon>
        <taxon>Pseudomonadati</taxon>
        <taxon>Pseudomonadota</taxon>
        <taxon>Gammaproteobacteria</taxon>
        <taxon>Lysobacterales</taxon>
        <taxon>Rhodanobacteraceae</taxon>
        <taxon>Luteibacter</taxon>
    </lineage>
</organism>
<evidence type="ECO:0000256" key="11">
    <source>
        <dbReference type="ARBA" id="ARBA00023136"/>
    </source>
</evidence>
<keyword evidence="16" id="KW-1185">Reference proteome</keyword>
<dbReference type="InterPro" id="IPR016174">
    <property type="entry name" value="Di-haem_cyt_TM"/>
</dbReference>
<comment type="caution">
    <text evidence="15">The sequence shown here is derived from an EMBL/GenBank/DDBJ whole genome shotgun (WGS) entry which is preliminary data.</text>
</comment>
<sequence length="180" mass="20022">MSRSDTFHPFARVLHWLMALMIIAMLFVGAGMVSTVETKHDWLLAIHKPLGITIFVLALIRLGFRLTHPAPPLPADMPLWQKLAGHASHGLLYALMISMPLIGWGMLSAGNYPVTLGGGLLLPPILPTNPVLFAWLREAHRYLAWLFFLTFLLHMGAALMHGLIRRDGVLQSMTGTRMPE</sequence>
<keyword evidence="11 13" id="KW-0472">Membrane</keyword>
<evidence type="ECO:0000313" key="15">
    <source>
        <dbReference type="EMBL" id="NID14448.1"/>
    </source>
</evidence>
<feature type="transmembrane region" description="Helical" evidence="13">
    <location>
        <begin position="84"/>
        <end position="107"/>
    </location>
</feature>
<dbReference type="InterPro" id="IPR011577">
    <property type="entry name" value="Cyt_b561_bac/Ni-Hgenase"/>
</dbReference>
<dbReference type="AlphaFoldDB" id="A0A7X5TP60"/>
<dbReference type="GO" id="GO:0022904">
    <property type="term" value="P:respiratory electron transport chain"/>
    <property type="evidence" value="ECO:0007669"/>
    <property type="project" value="InterPro"/>
</dbReference>
<keyword evidence="6 13" id="KW-0812">Transmembrane</keyword>
<gene>
    <name evidence="15" type="ORF">HBF32_03095</name>
</gene>
<evidence type="ECO:0000256" key="5">
    <source>
        <dbReference type="ARBA" id="ARBA00022617"/>
    </source>
</evidence>
<evidence type="ECO:0000256" key="2">
    <source>
        <dbReference type="ARBA" id="ARBA00004651"/>
    </source>
</evidence>
<dbReference type="GO" id="GO:0020037">
    <property type="term" value="F:heme binding"/>
    <property type="evidence" value="ECO:0007669"/>
    <property type="project" value="TreeGrafter"/>
</dbReference>
<keyword evidence="5" id="KW-0349">Heme</keyword>
<comment type="similarity">
    <text evidence="12">Belongs to the cytochrome b561 family.</text>
</comment>
<evidence type="ECO:0000256" key="6">
    <source>
        <dbReference type="ARBA" id="ARBA00022692"/>
    </source>
</evidence>
<evidence type="ECO:0000256" key="13">
    <source>
        <dbReference type="SAM" id="Phobius"/>
    </source>
</evidence>
<keyword evidence="3" id="KW-0813">Transport</keyword>
<dbReference type="Gene3D" id="1.20.950.20">
    <property type="entry name" value="Transmembrane di-heme cytochromes, Chain C"/>
    <property type="match status" value="1"/>
</dbReference>
<accession>A0A7X5TP60</accession>
<dbReference type="Pfam" id="PF01292">
    <property type="entry name" value="Ni_hydr_CYTB"/>
    <property type="match status" value="1"/>
</dbReference>
<dbReference type="GO" id="GO:0009055">
    <property type="term" value="F:electron transfer activity"/>
    <property type="evidence" value="ECO:0007669"/>
    <property type="project" value="InterPro"/>
</dbReference>
<evidence type="ECO:0000256" key="9">
    <source>
        <dbReference type="ARBA" id="ARBA00022989"/>
    </source>
</evidence>
<feature type="domain" description="Cytochrome b561 bacterial/Ni-hydrogenase" evidence="14">
    <location>
        <begin position="7"/>
        <end position="175"/>
    </location>
</feature>
<proteinExistence type="inferred from homology"/>
<evidence type="ECO:0000259" key="14">
    <source>
        <dbReference type="Pfam" id="PF01292"/>
    </source>
</evidence>
<keyword evidence="7" id="KW-0479">Metal-binding</keyword>
<reference evidence="15 16" key="1">
    <citation type="journal article" date="2006" name="Int. J. Syst. Evol. Microbiol.">
        <title>Dyella yeojuensis sp. nov., isolated from greenhouse soil in Korea.</title>
        <authorList>
            <person name="Kim B.Y."/>
            <person name="Weon H.Y."/>
            <person name="Lee K.H."/>
            <person name="Seok S.J."/>
            <person name="Kwon S.W."/>
            <person name="Go S.J."/>
            <person name="Stackebrandt E."/>
        </authorList>
    </citation>
    <scope>NUCLEOTIDE SEQUENCE [LARGE SCALE GENOMIC DNA]</scope>
    <source>
        <strain evidence="15 16">DSM 17673</strain>
    </source>
</reference>
<evidence type="ECO:0000256" key="4">
    <source>
        <dbReference type="ARBA" id="ARBA00022475"/>
    </source>
</evidence>
<protein>
    <submittedName>
        <fullName evidence="15">Cytochrome b</fullName>
    </submittedName>
</protein>
<feature type="transmembrane region" description="Helical" evidence="13">
    <location>
        <begin position="142"/>
        <end position="164"/>
    </location>
</feature>
<dbReference type="SUPFAM" id="SSF81342">
    <property type="entry name" value="Transmembrane di-heme cytochromes"/>
    <property type="match status" value="1"/>
</dbReference>
<name>A0A7X5TP60_9GAMM</name>
<evidence type="ECO:0000256" key="3">
    <source>
        <dbReference type="ARBA" id="ARBA00022448"/>
    </source>
</evidence>
<keyword evidence="8" id="KW-0249">Electron transport</keyword>
<evidence type="ECO:0000256" key="12">
    <source>
        <dbReference type="ARBA" id="ARBA00037975"/>
    </source>
</evidence>
<dbReference type="Proteomes" id="UP000518878">
    <property type="component" value="Unassembled WGS sequence"/>
</dbReference>
<keyword evidence="9 13" id="KW-1133">Transmembrane helix</keyword>
<dbReference type="InterPro" id="IPR052168">
    <property type="entry name" value="Cytochrome_b561_oxidase"/>
</dbReference>
<evidence type="ECO:0000256" key="10">
    <source>
        <dbReference type="ARBA" id="ARBA00023004"/>
    </source>
</evidence>
<dbReference type="GO" id="GO:0005886">
    <property type="term" value="C:plasma membrane"/>
    <property type="evidence" value="ECO:0007669"/>
    <property type="project" value="UniProtKB-SubCell"/>
</dbReference>
<dbReference type="EMBL" id="JAAQTL010000001">
    <property type="protein sequence ID" value="NID14448.1"/>
    <property type="molecule type" value="Genomic_DNA"/>
</dbReference>
<evidence type="ECO:0000256" key="1">
    <source>
        <dbReference type="ARBA" id="ARBA00001970"/>
    </source>
</evidence>
<dbReference type="PANTHER" id="PTHR30529">
    <property type="entry name" value="CYTOCHROME B561"/>
    <property type="match status" value="1"/>
</dbReference>
<feature type="transmembrane region" description="Helical" evidence="13">
    <location>
        <begin position="114"/>
        <end position="136"/>
    </location>
</feature>
<feature type="transmembrane region" description="Helical" evidence="13">
    <location>
        <begin position="13"/>
        <end position="33"/>
    </location>
</feature>
<dbReference type="GO" id="GO:0046872">
    <property type="term" value="F:metal ion binding"/>
    <property type="evidence" value="ECO:0007669"/>
    <property type="project" value="UniProtKB-KW"/>
</dbReference>
<comment type="subcellular location">
    <subcellularLocation>
        <location evidence="2">Cell membrane</location>
        <topology evidence="2">Multi-pass membrane protein</topology>
    </subcellularLocation>
</comment>
<dbReference type="RefSeq" id="WP_166698161.1">
    <property type="nucleotide sequence ID" value="NZ_JAAQTL010000001.1"/>
</dbReference>
<evidence type="ECO:0000256" key="8">
    <source>
        <dbReference type="ARBA" id="ARBA00022982"/>
    </source>
</evidence>
<feature type="transmembrane region" description="Helical" evidence="13">
    <location>
        <begin position="45"/>
        <end position="64"/>
    </location>
</feature>
<dbReference type="PANTHER" id="PTHR30529:SF6">
    <property type="entry name" value="BLL0291 PROTEIN"/>
    <property type="match status" value="1"/>
</dbReference>
<keyword evidence="10" id="KW-0408">Iron</keyword>
<keyword evidence="4" id="KW-1003">Cell membrane</keyword>
<evidence type="ECO:0000313" key="16">
    <source>
        <dbReference type="Proteomes" id="UP000518878"/>
    </source>
</evidence>
<evidence type="ECO:0000256" key="7">
    <source>
        <dbReference type="ARBA" id="ARBA00022723"/>
    </source>
</evidence>
<comment type="cofactor">
    <cofactor evidence="1">
        <name>heme b</name>
        <dbReference type="ChEBI" id="CHEBI:60344"/>
    </cofactor>
</comment>